<protein>
    <recommendedName>
        <fullName evidence="5">MYND-type domain-containing protein</fullName>
    </recommendedName>
</protein>
<dbReference type="Gene3D" id="6.10.140.2220">
    <property type="match status" value="1"/>
</dbReference>
<name>A0A067PB53_9AGAM</name>
<evidence type="ECO:0000259" key="5">
    <source>
        <dbReference type="PROSITE" id="PS50865"/>
    </source>
</evidence>
<evidence type="ECO:0000256" key="1">
    <source>
        <dbReference type="ARBA" id="ARBA00022723"/>
    </source>
</evidence>
<dbReference type="STRING" id="933084.A0A067PB53"/>
<proteinExistence type="predicted"/>
<organism evidence="6 7">
    <name type="scientific">Jaapia argillacea MUCL 33604</name>
    <dbReference type="NCBI Taxonomy" id="933084"/>
    <lineage>
        <taxon>Eukaryota</taxon>
        <taxon>Fungi</taxon>
        <taxon>Dikarya</taxon>
        <taxon>Basidiomycota</taxon>
        <taxon>Agaricomycotina</taxon>
        <taxon>Agaricomycetes</taxon>
        <taxon>Agaricomycetidae</taxon>
        <taxon>Jaapiales</taxon>
        <taxon>Jaapiaceae</taxon>
        <taxon>Jaapia</taxon>
    </lineage>
</organism>
<dbReference type="Pfam" id="PF01753">
    <property type="entry name" value="zf-MYND"/>
    <property type="match status" value="1"/>
</dbReference>
<keyword evidence="7" id="KW-1185">Reference proteome</keyword>
<dbReference type="PROSITE" id="PS50865">
    <property type="entry name" value="ZF_MYND_2"/>
    <property type="match status" value="1"/>
</dbReference>
<gene>
    <name evidence="6" type="ORF">JAAARDRAFT_210715</name>
</gene>
<evidence type="ECO:0000313" key="7">
    <source>
        <dbReference type="Proteomes" id="UP000027265"/>
    </source>
</evidence>
<evidence type="ECO:0000313" key="6">
    <source>
        <dbReference type="EMBL" id="KDQ52158.1"/>
    </source>
</evidence>
<keyword evidence="2 4" id="KW-0863">Zinc-finger</keyword>
<keyword evidence="1" id="KW-0479">Metal-binding</keyword>
<dbReference type="InParanoid" id="A0A067PB53"/>
<dbReference type="SUPFAM" id="SSF144232">
    <property type="entry name" value="HIT/MYND zinc finger-like"/>
    <property type="match status" value="1"/>
</dbReference>
<keyword evidence="3" id="KW-0862">Zinc</keyword>
<dbReference type="InterPro" id="IPR002893">
    <property type="entry name" value="Znf_MYND"/>
</dbReference>
<feature type="domain" description="MYND-type" evidence="5">
    <location>
        <begin position="16"/>
        <end position="57"/>
    </location>
</feature>
<dbReference type="Proteomes" id="UP000027265">
    <property type="component" value="Unassembled WGS sequence"/>
</dbReference>
<sequence>MSRTALGDFSQKLKQCQTCFKAEAPGSRLLSCSACKKVHYCDKECQKKDWGNHKTTCKKLVEAKDRMKSDAVVGSSETSATPSMPSGFMIEKHLKPWIQIHRSIMFFATVNALTLQRTPKKFETHTLSIDLTPAFTETKPPIDQAKAFHLKTVRVVELSNLADILWENAASKSPINVGDVIARMKLQSEAMKKRGGMGAGVVAVKCGTVAHCVPFAFPEPDLSSVPVNNQWMKHLREKIERGERL</sequence>
<dbReference type="EMBL" id="KL197742">
    <property type="protein sequence ID" value="KDQ52158.1"/>
    <property type="molecule type" value="Genomic_DNA"/>
</dbReference>
<dbReference type="HOGENOM" id="CLU_094262_1_0_1"/>
<evidence type="ECO:0000256" key="3">
    <source>
        <dbReference type="ARBA" id="ARBA00022833"/>
    </source>
</evidence>
<evidence type="ECO:0000256" key="4">
    <source>
        <dbReference type="PROSITE-ProRule" id="PRU00134"/>
    </source>
</evidence>
<evidence type="ECO:0000256" key="2">
    <source>
        <dbReference type="ARBA" id="ARBA00022771"/>
    </source>
</evidence>
<accession>A0A067PB53</accession>
<dbReference type="PROSITE" id="PS01360">
    <property type="entry name" value="ZF_MYND_1"/>
    <property type="match status" value="1"/>
</dbReference>
<dbReference type="OrthoDB" id="432970at2759"/>
<reference evidence="7" key="1">
    <citation type="journal article" date="2014" name="Proc. Natl. Acad. Sci. U.S.A.">
        <title>Extensive sampling of basidiomycete genomes demonstrates inadequacy of the white-rot/brown-rot paradigm for wood decay fungi.</title>
        <authorList>
            <person name="Riley R."/>
            <person name="Salamov A.A."/>
            <person name="Brown D.W."/>
            <person name="Nagy L.G."/>
            <person name="Floudas D."/>
            <person name="Held B.W."/>
            <person name="Levasseur A."/>
            <person name="Lombard V."/>
            <person name="Morin E."/>
            <person name="Otillar R."/>
            <person name="Lindquist E.A."/>
            <person name="Sun H."/>
            <person name="LaButti K.M."/>
            <person name="Schmutz J."/>
            <person name="Jabbour D."/>
            <person name="Luo H."/>
            <person name="Baker S.E."/>
            <person name="Pisabarro A.G."/>
            <person name="Walton J.D."/>
            <person name="Blanchette R.A."/>
            <person name="Henrissat B."/>
            <person name="Martin F."/>
            <person name="Cullen D."/>
            <person name="Hibbett D.S."/>
            <person name="Grigoriev I.V."/>
        </authorList>
    </citation>
    <scope>NUCLEOTIDE SEQUENCE [LARGE SCALE GENOMIC DNA]</scope>
    <source>
        <strain evidence="7">MUCL 33604</strain>
    </source>
</reference>
<dbReference type="GO" id="GO:0008270">
    <property type="term" value="F:zinc ion binding"/>
    <property type="evidence" value="ECO:0007669"/>
    <property type="project" value="UniProtKB-KW"/>
</dbReference>
<dbReference type="AlphaFoldDB" id="A0A067PB53"/>